<accession>A0A1Q5T333</accession>
<proteinExistence type="predicted"/>
<reference evidence="1 2" key="1">
    <citation type="submission" date="2016-11" db="EMBL/GenBank/DDBJ databases">
        <authorList>
            <person name="Kadnikov V."/>
            <person name="Nazina T."/>
        </authorList>
    </citation>
    <scope>NUCLEOTIDE SEQUENCE [LARGE SCALE GENOMIC DNA]</scope>
    <source>
        <strain evidence="1 2">1017</strain>
    </source>
</reference>
<dbReference type="Proteomes" id="UP000186030">
    <property type="component" value="Unassembled WGS sequence"/>
</dbReference>
<sequence>MPERGRNDHPHMFYRDGAPIFLILYSKCAKDNKKPAQMQVAPYSMDKHNAY</sequence>
<name>A0A1Q5T333_9BACL</name>
<gene>
    <name evidence="1" type="ORF">BRO54_1496</name>
</gene>
<protein>
    <submittedName>
        <fullName evidence="1">Uncharacterized protein</fullName>
    </submittedName>
</protein>
<evidence type="ECO:0000313" key="1">
    <source>
        <dbReference type="EMBL" id="OKO94617.1"/>
    </source>
</evidence>
<dbReference type="EMBL" id="MQMG01000015">
    <property type="protein sequence ID" value="OKO94617.1"/>
    <property type="molecule type" value="Genomic_DNA"/>
</dbReference>
<comment type="caution">
    <text evidence="1">The sequence shown here is derived from an EMBL/GenBank/DDBJ whole genome shotgun (WGS) entry which is preliminary data.</text>
</comment>
<organism evidence="1 2">
    <name type="scientific">Geobacillus proteiniphilus</name>
    <dbReference type="NCBI Taxonomy" id="860353"/>
    <lineage>
        <taxon>Bacteria</taxon>
        <taxon>Bacillati</taxon>
        <taxon>Bacillota</taxon>
        <taxon>Bacilli</taxon>
        <taxon>Bacillales</taxon>
        <taxon>Anoxybacillaceae</taxon>
        <taxon>Geobacillus</taxon>
    </lineage>
</organism>
<dbReference type="AlphaFoldDB" id="A0A1Q5T333"/>
<dbReference type="RefSeq" id="WP_161496648.1">
    <property type="nucleotide sequence ID" value="NZ_MQMG01000015.1"/>
</dbReference>
<evidence type="ECO:0000313" key="2">
    <source>
        <dbReference type="Proteomes" id="UP000186030"/>
    </source>
</evidence>
<reference evidence="2" key="2">
    <citation type="submission" date="2017-01" db="EMBL/GenBank/DDBJ databases">
        <title>Genome sequencing and annotation of Geobacillus sp. 1017, a Hydrocarbon-Oxidizing Thermophilic Bacterium Isolated from a Heavy Oil Reservoir (China).</title>
        <authorList>
            <person name="Kadnikov V.V."/>
            <person name="Mardanov A.V."/>
            <person name="Poltaraus A.B."/>
            <person name="Sokolova D.S."/>
            <person name="Semenova E.M."/>
            <person name="Ravin N.V."/>
            <person name="Tourova T.P."/>
            <person name="Nazina T.N."/>
        </authorList>
    </citation>
    <scope>NUCLEOTIDE SEQUENCE [LARGE SCALE GENOMIC DNA]</scope>
    <source>
        <strain evidence="2">1017</strain>
    </source>
</reference>